<dbReference type="PANTHER" id="PTHR45138">
    <property type="entry name" value="REGULATORY COMPONENTS OF SENSORY TRANSDUCTION SYSTEM"/>
    <property type="match status" value="1"/>
</dbReference>
<feature type="domain" description="GGDEF" evidence="5">
    <location>
        <begin position="864"/>
        <end position="995"/>
    </location>
</feature>
<keyword evidence="4" id="KW-0732">Signal</keyword>
<keyword evidence="7" id="KW-1185">Reference proteome</keyword>
<reference evidence="6 7" key="1">
    <citation type="submission" date="2020-10" db="EMBL/GenBank/DDBJ databases">
        <title>Phylogeny of dyella-like bacteria.</title>
        <authorList>
            <person name="Fu J."/>
        </authorList>
    </citation>
    <scope>NUCLEOTIDE SEQUENCE [LARGE SCALE GENOMIC DNA]</scope>
    <source>
        <strain evidence="6 7">KACC 19113</strain>
    </source>
</reference>
<comment type="catalytic activity">
    <reaction evidence="2">
        <text>2 GTP = 3',3'-c-di-GMP + 2 diphosphate</text>
        <dbReference type="Rhea" id="RHEA:24898"/>
        <dbReference type="ChEBI" id="CHEBI:33019"/>
        <dbReference type="ChEBI" id="CHEBI:37565"/>
        <dbReference type="ChEBI" id="CHEBI:58805"/>
        <dbReference type="EC" id="2.7.7.65"/>
    </reaction>
</comment>
<dbReference type="PROSITE" id="PS50887">
    <property type="entry name" value="GGDEF"/>
    <property type="match status" value="1"/>
</dbReference>
<dbReference type="Gene3D" id="2.60.40.10">
    <property type="entry name" value="Immunoglobulins"/>
    <property type="match status" value="1"/>
</dbReference>
<evidence type="ECO:0000313" key="6">
    <source>
        <dbReference type="EMBL" id="MFK2876443.1"/>
    </source>
</evidence>
<dbReference type="SMART" id="SM00267">
    <property type="entry name" value="GGDEF"/>
    <property type="match status" value="1"/>
</dbReference>
<evidence type="ECO:0000256" key="3">
    <source>
        <dbReference type="SAM" id="Phobius"/>
    </source>
</evidence>
<dbReference type="SUPFAM" id="SSF63829">
    <property type="entry name" value="Calcium-dependent phosphotriesterase"/>
    <property type="match status" value="3"/>
</dbReference>
<dbReference type="InterPro" id="IPR050469">
    <property type="entry name" value="Diguanylate_Cyclase"/>
</dbReference>
<dbReference type="InterPro" id="IPR011123">
    <property type="entry name" value="Y_Y_Y"/>
</dbReference>
<evidence type="ECO:0000256" key="1">
    <source>
        <dbReference type="ARBA" id="ARBA00012528"/>
    </source>
</evidence>
<feature type="transmembrane region" description="Helical" evidence="3">
    <location>
        <begin position="782"/>
        <end position="802"/>
    </location>
</feature>
<dbReference type="InterPro" id="IPR011110">
    <property type="entry name" value="Reg_prop"/>
</dbReference>
<feature type="signal peptide" evidence="4">
    <location>
        <begin position="1"/>
        <end position="15"/>
    </location>
</feature>
<protein>
    <recommendedName>
        <fullName evidence="1">diguanylate cyclase</fullName>
        <ecNumber evidence="1">2.7.7.65</ecNumber>
    </recommendedName>
</protein>
<dbReference type="InterPro" id="IPR000160">
    <property type="entry name" value="GGDEF_dom"/>
</dbReference>
<evidence type="ECO:0000256" key="4">
    <source>
        <dbReference type="SAM" id="SignalP"/>
    </source>
</evidence>
<comment type="caution">
    <text evidence="6">The sequence shown here is derived from an EMBL/GenBank/DDBJ whole genome shotgun (WGS) entry which is preliminary data.</text>
</comment>
<evidence type="ECO:0000313" key="7">
    <source>
        <dbReference type="Proteomes" id="UP001620339"/>
    </source>
</evidence>
<dbReference type="EMBL" id="JADIKK010000008">
    <property type="protein sequence ID" value="MFK2876443.1"/>
    <property type="molecule type" value="Genomic_DNA"/>
</dbReference>
<accession>A0ABW8J2K2</accession>
<name>A0ABW8J2K2_9GAMM</name>
<dbReference type="SUPFAM" id="SSF55073">
    <property type="entry name" value="Nucleotide cyclase"/>
    <property type="match status" value="1"/>
</dbReference>
<dbReference type="Gene3D" id="3.30.70.270">
    <property type="match status" value="1"/>
</dbReference>
<dbReference type="CDD" id="cd01949">
    <property type="entry name" value="GGDEF"/>
    <property type="match status" value="1"/>
</dbReference>
<dbReference type="InterPro" id="IPR043128">
    <property type="entry name" value="Rev_trsase/Diguanyl_cyclase"/>
</dbReference>
<feature type="chain" id="PRO_5045301940" description="diguanylate cyclase" evidence="4">
    <location>
        <begin position="16"/>
        <end position="995"/>
    </location>
</feature>
<dbReference type="EC" id="2.7.7.65" evidence="1"/>
<dbReference type="NCBIfam" id="TIGR00254">
    <property type="entry name" value="GGDEF"/>
    <property type="match status" value="1"/>
</dbReference>
<dbReference type="Pfam" id="PF07494">
    <property type="entry name" value="Reg_prop"/>
    <property type="match status" value="3"/>
</dbReference>
<dbReference type="Pfam" id="PF07495">
    <property type="entry name" value="Y_Y_Y"/>
    <property type="match status" value="1"/>
</dbReference>
<keyword evidence="3" id="KW-0812">Transmembrane</keyword>
<keyword evidence="3" id="KW-1133">Transmembrane helix</keyword>
<dbReference type="Proteomes" id="UP001620339">
    <property type="component" value="Unassembled WGS sequence"/>
</dbReference>
<keyword evidence="3" id="KW-0472">Membrane</keyword>
<dbReference type="Gene3D" id="2.130.10.10">
    <property type="entry name" value="YVTN repeat-like/Quinoprotein amine dehydrogenase"/>
    <property type="match status" value="2"/>
</dbReference>
<gene>
    <name evidence="6" type="ORF">ISP25_05090</name>
</gene>
<dbReference type="Pfam" id="PF00990">
    <property type="entry name" value="GGDEF"/>
    <property type="match status" value="1"/>
</dbReference>
<organism evidence="6 7">
    <name type="scientific">Rhodanobacter hydrolyticus</name>
    <dbReference type="NCBI Taxonomy" id="2250595"/>
    <lineage>
        <taxon>Bacteria</taxon>
        <taxon>Pseudomonadati</taxon>
        <taxon>Pseudomonadota</taxon>
        <taxon>Gammaproteobacteria</taxon>
        <taxon>Lysobacterales</taxon>
        <taxon>Rhodanobacteraceae</taxon>
        <taxon>Rhodanobacter</taxon>
    </lineage>
</organism>
<dbReference type="InterPro" id="IPR029787">
    <property type="entry name" value="Nucleotide_cyclase"/>
</dbReference>
<sequence>MTVLMVLLSLSPAHAAAPTDRWHTLERQWFDTVGMAEGLPHSITTALAEDRDGLLWIGTMGGLARYDGYHMRVFEQASATATGLPDTYVRTLLALPDGGLLVGTNAGGLTRFDPQTGQFHNYPVGAGGTGSRKIYALSPDGDHGVWVATDSGLDRLDLRNDRIEPIPTGGEAAPRDFTVYQDRSGNVWLGNNKGLFVRYAGSADFVRPPHPAGVVDQILRSEIWAVREDAEGRLWVGSVQMGTLYREADGSWRMVPGFSGYAGEAQQATVRDFLEVAPNRMWIATDGDGIVTYSPGDISTRVIAQDTSLPSSLPGNTVRALLLGQAGNVWAATDLGAARSNASANIAFSLLPAADPAHSLSNPNVRSVYVDASGRIWLGMAVGGIDIIDPVDATVRHLRLDGKQARRDVQSLSEAPDGSIWVGTQGLARIDPVTLTLKGSILPELDGGPVLSLLRLGPYMLIGTYNGAYRYDTRNGQLIHYGHVANQPDSLGSDTVHQIVRVGTSIWYATNNGISIARDPLQTSGFVNLARREGDSGSLPQNLVDSIAVDTRGRIWVGTLGGLAMLPNGDASPWRFQRFGMEAGLVNDKITALLPDDNGNVWVSTSNGISVVDGNSLRIRNLGIRDGRHIVSYIYAAAARAPDDTLLFGGLGGLTVVRPLRYRTDVPQAPLRFTNALADGHPLPLPADHGTLALSASQRSLRVDFALLDYQAQQETDYSYRMDGFDSDWIDVPKGTLPSAIYTNLPHGQYVLHLRAVPRGLHAHTVESQLDIYVAPLWYETLWARLLGIVLALALVVLLVHLRTLYLRHSATQLQAQIDAHTRELLAANRRLDLLASTDELTGVSNRRRFLELAEGVRCDASSMPACIALLDLDRFKLVNDEHGHLAGDAVLRTAAGVICQQLRTGDLVGRYGGEELVLCLPNDTSEQAMAVAERIRSKLRSTLIRHEGRAISITVSIGVAELRPGESMNSWLSRADAALYESKHHGRNRCTLAS</sequence>
<dbReference type="PANTHER" id="PTHR45138:SF9">
    <property type="entry name" value="DIGUANYLATE CYCLASE DGCM-RELATED"/>
    <property type="match status" value="1"/>
</dbReference>
<dbReference type="InterPro" id="IPR013783">
    <property type="entry name" value="Ig-like_fold"/>
</dbReference>
<proteinExistence type="predicted"/>
<evidence type="ECO:0000259" key="5">
    <source>
        <dbReference type="PROSITE" id="PS50887"/>
    </source>
</evidence>
<dbReference type="InterPro" id="IPR015943">
    <property type="entry name" value="WD40/YVTN_repeat-like_dom_sf"/>
</dbReference>
<evidence type="ECO:0000256" key="2">
    <source>
        <dbReference type="ARBA" id="ARBA00034247"/>
    </source>
</evidence>